<keyword evidence="15" id="KW-1185">Reference proteome</keyword>
<dbReference type="EMBL" id="JBHSEI010000007">
    <property type="protein sequence ID" value="MFC4638895.1"/>
    <property type="molecule type" value="Genomic_DNA"/>
</dbReference>
<gene>
    <name evidence="14" type="ORF">ACFO0D_11165</name>
</gene>
<evidence type="ECO:0000313" key="14">
    <source>
        <dbReference type="EMBL" id="MFC4638895.1"/>
    </source>
</evidence>
<evidence type="ECO:0000256" key="3">
    <source>
        <dbReference type="ARBA" id="ARBA00022448"/>
    </source>
</evidence>
<keyword evidence="10 13" id="KW-0472">Membrane</keyword>
<evidence type="ECO:0000256" key="13">
    <source>
        <dbReference type="SAM" id="Phobius"/>
    </source>
</evidence>
<evidence type="ECO:0000256" key="1">
    <source>
        <dbReference type="ARBA" id="ARBA00004141"/>
    </source>
</evidence>
<feature type="transmembrane region" description="Helical" evidence="13">
    <location>
        <begin position="39"/>
        <end position="58"/>
    </location>
</feature>
<feature type="transmembrane region" description="Helical" evidence="13">
    <location>
        <begin position="7"/>
        <end position="27"/>
    </location>
</feature>
<evidence type="ECO:0000256" key="5">
    <source>
        <dbReference type="ARBA" id="ARBA00022692"/>
    </source>
</evidence>
<dbReference type="InterPro" id="IPR010617">
    <property type="entry name" value="TMEM175-like"/>
</dbReference>
<keyword evidence="9" id="KW-0406">Ion transport</keyword>
<evidence type="ECO:0000256" key="2">
    <source>
        <dbReference type="ARBA" id="ARBA00006920"/>
    </source>
</evidence>
<feature type="transmembrane region" description="Helical" evidence="13">
    <location>
        <begin position="140"/>
        <end position="160"/>
    </location>
</feature>
<organism evidence="14 15">
    <name type="scientific">Deinococcus hohokamensis</name>
    <dbReference type="NCBI Taxonomy" id="309883"/>
    <lineage>
        <taxon>Bacteria</taxon>
        <taxon>Thermotogati</taxon>
        <taxon>Deinococcota</taxon>
        <taxon>Deinococci</taxon>
        <taxon>Deinococcales</taxon>
        <taxon>Deinococcaceae</taxon>
        <taxon>Deinococcus</taxon>
    </lineage>
</organism>
<comment type="caution">
    <text evidence="14">The sequence shown here is derived from an EMBL/GenBank/DDBJ whole genome shotgun (WGS) entry which is preliminary data.</text>
</comment>
<protein>
    <submittedName>
        <fullName evidence="14">TMEM175 family protein</fullName>
    </submittedName>
</protein>
<dbReference type="Proteomes" id="UP001595952">
    <property type="component" value="Unassembled WGS sequence"/>
</dbReference>
<evidence type="ECO:0000256" key="7">
    <source>
        <dbReference type="ARBA" id="ARBA00022958"/>
    </source>
</evidence>
<evidence type="ECO:0000256" key="11">
    <source>
        <dbReference type="ARBA" id="ARBA00023303"/>
    </source>
</evidence>
<proteinExistence type="inferred from homology"/>
<dbReference type="PANTHER" id="PTHR31462">
    <property type="entry name" value="ENDOSOMAL/LYSOSOMAL POTASSIUM CHANNEL TMEM175"/>
    <property type="match status" value="1"/>
</dbReference>
<keyword evidence="6" id="KW-0631">Potassium channel</keyword>
<name>A0ABV9I9C8_9DEIO</name>
<feature type="transmembrane region" description="Helical" evidence="13">
    <location>
        <begin position="78"/>
        <end position="97"/>
    </location>
</feature>
<dbReference type="RefSeq" id="WP_380061896.1">
    <property type="nucleotide sequence ID" value="NZ_JBHSEI010000007.1"/>
</dbReference>
<sequence length="200" mass="22391">MMTKSRLEAFSDGVIAIIITIMVLELPRPESHEWRELGRLWPTLLGYVLSFLYVGIYWNNHHHLMHTVRRVRGPMLWANLHLLFWLSLLPYMTGWAGESHFAPVPVTCYAFIALMCAVAYLVLVQAIIRADPSNHLLSDATGAGLKEWLSIAAYLGAIIAPLFGPGGVPVAGILLVAVALMWLIPDRRIERVLERKDSPA</sequence>
<comment type="catalytic activity">
    <reaction evidence="12">
        <text>K(+)(in) = K(+)(out)</text>
        <dbReference type="Rhea" id="RHEA:29463"/>
        <dbReference type="ChEBI" id="CHEBI:29103"/>
    </reaction>
</comment>
<feature type="transmembrane region" description="Helical" evidence="13">
    <location>
        <begin position="166"/>
        <end position="185"/>
    </location>
</feature>
<comment type="subcellular location">
    <subcellularLocation>
        <location evidence="1">Membrane</location>
        <topology evidence="1">Multi-pass membrane protein</topology>
    </subcellularLocation>
</comment>
<keyword evidence="11" id="KW-0407">Ion channel</keyword>
<keyword evidence="8 13" id="KW-1133">Transmembrane helix</keyword>
<dbReference type="PANTHER" id="PTHR31462:SF5">
    <property type="entry name" value="ENDOSOMAL_LYSOSOMAL PROTON CHANNEL TMEM175"/>
    <property type="match status" value="1"/>
</dbReference>
<evidence type="ECO:0000256" key="4">
    <source>
        <dbReference type="ARBA" id="ARBA00022538"/>
    </source>
</evidence>
<evidence type="ECO:0000256" key="9">
    <source>
        <dbReference type="ARBA" id="ARBA00023065"/>
    </source>
</evidence>
<keyword evidence="7" id="KW-0630">Potassium</keyword>
<comment type="similarity">
    <text evidence="2">Belongs to the TMEM175 family.</text>
</comment>
<evidence type="ECO:0000313" key="15">
    <source>
        <dbReference type="Proteomes" id="UP001595952"/>
    </source>
</evidence>
<keyword evidence="5 13" id="KW-0812">Transmembrane</keyword>
<evidence type="ECO:0000256" key="10">
    <source>
        <dbReference type="ARBA" id="ARBA00023136"/>
    </source>
</evidence>
<evidence type="ECO:0000256" key="6">
    <source>
        <dbReference type="ARBA" id="ARBA00022826"/>
    </source>
</evidence>
<keyword evidence="3" id="KW-0813">Transport</keyword>
<feature type="transmembrane region" description="Helical" evidence="13">
    <location>
        <begin position="109"/>
        <end position="128"/>
    </location>
</feature>
<evidence type="ECO:0000256" key="12">
    <source>
        <dbReference type="ARBA" id="ARBA00034430"/>
    </source>
</evidence>
<dbReference type="Pfam" id="PF06736">
    <property type="entry name" value="TMEM175"/>
    <property type="match status" value="1"/>
</dbReference>
<evidence type="ECO:0000256" key="8">
    <source>
        <dbReference type="ARBA" id="ARBA00022989"/>
    </source>
</evidence>
<keyword evidence="4" id="KW-0633">Potassium transport</keyword>
<accession>A0ABV9I9C8</accession>
<reference evidence="15" key="1">
    <citation type="journal article" date="2019" name="Int. J. Syst. Evol. Microbiol.">
        <title>The Global Catalogue of Microorganisms (GCM) 10K type strain sequencing project: providing services to taxonomists for standard genome sequencing and annotation.</title>
        <authorList>
            <consortium name="The Broad Institute Genomics Platform"/>
            <consortium name="The Broad Institute Genome Sequencing Center for Infectious Disease"/>
            <person name="Wu L."/>
            <person name="Ma J."/>
        </authorList>
    </citation>
    <scope>NUCLEOTIDE SEQUENCE [LARGE SCALE GENOMIC DNA]</scope>
    <source>
        <strain evidence="15">CCUG 55995</strain>
    </source>
</reference>